<name>R7VK12_CAPTE</name>
<evidence type="ECO:0000256" key="1">
    <source>
        <dbReference type="SAM" id="SignalP"/>
    </source>
</evidence>
<reference evidence="4" key="1">
    <citation type="submission" date="2012-12" db="EMBL/GenBank/DDBJ databases">
        <authorList>
            <person name="Hellsten U."/>
            <person name="Grimwood J."/>
            <person name="Chapman J.A."/>
            <person name="Shapiro H."/>
            <person name="Aerts A."/>
            <person name="Otillar R.P."/>
            <person name="Terry A.Y."/>
            <person name="Boore J.L."/>
            <person name="Simakov O."/>
            <person name="Marletaz F."/>
            <person name="Cho S.-J."/>
            <person name="Edsinger-Gonzales E."/>
            <person name="Havlak P."/>
            <person name="Kuo D.-H."/>
            <person name="Larsson T."/>
            <person name="Lv J."/>
            <person name="Arendt D."/>
            <person name="Savage R."/>
            <person name="Osoegawa K."/>
            <person name="de Jong P."/>
            <person name="Lindberg D.R."/>
            <person name="Seaver E.C."/>
            <person name="Weisblat D.A."/>
            <person name="Putnam N.H."/>
            <person name="Grigoriev I.V."/>
            <person name="Rokhsar D.S."/>
        </authorList>
    </citation>
    <scope>NUCLEOTIDE SEQUENCE</scope>
    <source>
        <strain evidence="4">I ESC-2004</strain>
    </source>
</reference>
<keyword evidence="1" id="KW-0732">Signal</keyword>
<dbReference type="EMBL" id="AMQN01000602">
    <property type="status" value="NOT_ANNOTATED_CDS"/>
    <property type="molecule type" value="Genomic_DNA"/>
</dbReference>
<organism evidence="2">
    <name type="scientific">Capitella teleta</name>
    <name type="common">Polychaete worm</name>
    <dbReference type="NCBI Taxonomy" id="283909"/>
    <lineage>
        <taxon>Eukaryota</taxon>
        <taxon>Metazoa</taxon>
        <taxon>Spiralia</taxon>
        <taxon>Lophotrochozoa</taxon>
        <taxon>Annelida</taxon>
        <taxon>Polychaeta</taxon>
        <taxon>Sedentaria</taxon>
        <taxon>Scolecida</taxon>
        <taxon>Capitellidae</taxon>
        <taxon>Capitella</taxon>
    </lineage>
</organism>
<evidence type="ECO:0000313" key="4">
    <source>
        <dbReference type="Proteomes" id="UP000014760"/>
    </source>
</evidence>
<dbReference type="EMBL" id="KB293180">
    <property type="protein sequence ID" value="ELU16380.1"/>
    <property type="molecule type" value="Genomic_DNA"/>
</dbReference>
<gene>
    <name evidence="2" type="ORF">CAPTEDRAFT_227789</name>
</gene>
<feature type="signal peptide" evidence="1">
    <location>
        <begin position="1"/>
        <end position="31"/>
    </location>
</feature>
<sequence>MHFSLLGTRVEGALALLALLIASALLEVSKAVPAAFVDNTVLKSWEPFLDVPSNEALVQPSPESTIHLRDILLGSIEEKRSGPEMKRRLKPILLPKLRRATSSFACSWDCERGGWGGGYGK</sequence>
<proteinExistence type="predicted"/>
<evidence type="ECO:0000313" key="2">
    <source>
        <dbReference type="EMBL" id="ELU16380.1"/>
    </source>
</evidence>
<dbReference type="AlphaFoldDB" id="R7VK12"/>
<accession>R7VK12</accession>
<reference evidence="2 4" key="2">
    <citation type="journal article" date="2013" name="Nature">
        <title>Insights into bilaterian evolution from three spiralian genomes.</title>
        <authorList>
            <person name="Simakov O."/>
            <person name="Marletaz F."/>
            <person name="Cho S.J."/>
            <person name="Edsinger-Gonzales E."/>
            <person name="Havlak P."/>
            <person name="Hellsten U."/>
            <person name="Kuo D.H."/>
            <person name="Larsson T."/>
            <person name="Lv J."/>
            <person name="Arendt D."/>
            <person name="Savage R."/>
            <person name="Osoegawa K."/>
            <person name="de Jong P."/>
            <person name="Grimwood J."/>
            <person name="Chapman J.A."/>
            <person name="Shapiro H."/>
            <person name="Aerts A."/>
            <person name="Otillar R.P."/>
            <person name="Terry A.Y."/>
            <person name="Boore J.L."/>
            <person name="Grigoriev I.V."/>
            <person name="Lindberg D.R."/>
            <person name="Seaver E.C."/>
            <person name="Weisblat D.A."/>
            <person name="Putnam N.H."/>
            <person name="Rokhsar D.S."/>
        </authorList>
    </citation>
    <scope>NUCLEOTIDE SEQUENCE</scope>
    <source>
        <strain evidence="2 4">I ESC-2004</strain>
    </source>
</reference>
<evidence type="ECO:0000313" key="3">
    <source>
        <dbReference type="EnsemblMetazoa" id="CapteP227789"/>
    </source>
</evidence>
<protein>
    <submittedName>
        <fullName evidence="2 3">Uncharacterized protein</fullName>
    </submittedName>
</protein>
<dbReference type="Proteomes" id="UP000014760">
    <property type="component" value="Unassembled WGS sequence"/>
</dbReference>
<keyword evidence="4" id="KW-1185">Reference proteome</keyword>
<reference evidence="3" key="3">
    <citation type="submission" date="2015-06" db="UniProtKB">
        <authorList>
            <consortium name="EnsemblMetazoa"/>
        </authorList>
    </citation>
    <scope>IDENTIFICATION</scope>
</reference>
<feature type="chain" id="PRO_5008789135" evidence="1">
    <location>
        <begin position="32"/>
        <end position="121"/>
    </location>
</feature>
<dbReference type="HOGENOM" id="CLU_2040259_0_0_1"/>
<dbReference type="EnsemblMetazoa" id="CapteT227789">
    <property type="protein sequence ID" value="CapteP227789"/>
    <property type="gene ID" value="CapteG227789"/>
</dbReference>